<dbReference type="AlphaFoldDB" id="G7V6N1"/>
<dbReference type="SUPFAM" id="SSF48256">
    <property type="entry name" value="Citrate synthase"/>
    <property type="match status" value="1"/>
</dbReference>
<protein>
    <recommendedName>
        <fullName evidence="3">citrate synthase (unknown stereospecificity)</fullName>
        <ecNumber evidence="3">2.3.3.16</ecNumber>
    </recommendedName>
</protein>
<dbReference type="EMBL" id="CP003096">
    <property type="protein sequence ID" value="AER65990.1"/>
    <property type="molecule type" value="Genomic_DNA"/>
</dbReference>
<proteinExistence type="inferred from homology"/>
<evidence type="ECO:0000256" key="4">
    <source>
        <dbReference type="ARBA" id="ARBA00022679"/>
    </source>
</evidence>
<dbReference type="KEGG" id="tli:Tlie_0249"/>
<gene>
    <name evidence="5" type="ordered locus">Tlie_0249</name>
</gene>
<comment type="pathway">
    <text evidence="1">Carbohydrate metabolism; tricarboxylic acid cycle.</text>
</comment>
<dbReference type="InterPro" id="IPR036969">
    <property type="entry name" value="Citrate_synthase_sf"/>
</dbReference>
<dbReference type="Gene3D" id="1.10.230.10">
    <property type="entry name" value="Cytochrome P450-Terp, domain 2"/>
    <property type="match status" value="1"/>
</dbReference>
<dbReference type="PANTHER" id="PTHR11739:SF4">
    <property type="entry name" value="CITRATE SYNTHASE, PEROXISOMAL"/>
    <property type="match status" value="1"/>
</dbReference>
<dbReference type="STRING" id="580340.Tlie_0249"/>
<dbReference type="GO" id="GO:0005829">
    <property type="term" value="C:cytosol"/>
    <property type="evidence" value="ECO:0007669"/>
    <property type="project" value="TreeGrafter"/>
</dbReference>
<dbReference type="eggNOG" id="COG0372">
    <property type="taxonomic scope" value="Bacteria"/>
</dbReference>
<dbReference type="OrthoDB" id="9759263at2"/>
<dbReference type="Pfam" id="PF00285">
    <property type="entry name" value="Citrate_synt"/>
    <property type="match status" value="1"/>
</dbReference>
<keyword evidence="4" id="KW-0808">Transferase</keyword>
<dbReference type="GO" id="GO:0005975">
    <property type="term" value="P:carbohydrate metabolic process"/>
    <property type="evidence" value="ECO:0007669"/>
    <property type="project" value="TreeGrafter"/>
</dbReference>
<dbReference type="Gene3D" id="1.10.580.10">
    <property type="entry name" value="Citrate Synthase, domain 1"/>
    <property type="match status" value="1"/>
</dbReference>
<keyword evidence="6" id="KW-1185">Reference proteome</keyword>
<dbReference type="PANTHER" id="PTHR11739">
    <property type="entry name" value="CITRATE SYNTHASE"/>
    <property type="match status" value="1"/>
</dbReference>
<dbReference type="GO" id="GO:0006099">
    <property type="term" value="P:tricarboxylic acid cycle"/>
    <property type="evidence" value="ECO:0007669"/>
    <property type="project" value="UniProtKB-UniPathway"/>
</dbReference>
<accession>G7V6N1</accession>
<name>G7V6N1_THELD</name>
<dbReference type="InterPro" id="IPR016142">
    <property type="entry name" value="Citrate_synth-like_lrg_a-sub"/>
</dbReference>
<dbReference type="EC" id="2.3.3.16" evidence="3"/>
<evidence type="ECO:0000256" key="2">
    <source>
        <dbReference type="ARBA" id="ARBA00010566"/>
    </source>
</evidence>
<reference evidence="5 6" key="2">
    <citation type="journal article" date="2012" name="Stand. Genomic Sci.">
        <title>Genome sequence of the moderately thermophilic, amino-acid-degrading and sulfur-reducing bacterium Thermovirga lienii type strain (Cas60314(T)).</title>
        <authorList>
            <person name="Goker M."/>
            <person name="Saunders E."/>
            <person name="Lapidus A."/>
            <person name="Nolan M."/>
            <person name="Lucas S."/>
            <person name="Hammon N."/>
            <person name="Deshpande S."/>
            <person name="Cheng J.F."/>
            <person name="Han C."/>
            <person name="Tapia R."/>
            <person name="Goodwin L.A."/>
            <person name="Pitluck S."/>
            <person name="Liolios K."/>
            <person name="Mavromatis K."/>
            <person name="Pagani I."/>
            <person name="Ivanova N."/>
            <person name="Mikhailova N."/>
            <person name="Pati A."/>
            <person name="Chen A."/>
            <person name="Palaniappan K."/>
            <person name="Land M."/>
            <person name="Chang Y.J."/>
            <person name="Jeffries C.D."/>
            <person name="Brambilla E.M."/>
            <person name="Rohde M."/>
            <person name="Spring S."/>
            <person name="Detter J.C."/>
            <person name="Woyke T."/>
            <person name="Bristow J."/>
            <person name="Eisen J.A."/>
            <person name="Markowitz V."/>
            <person name="Hugenholtz P."/>
            <person name="Kyrpides N.C."/>
            <person name="Klenk H.P."/>
        </authorList>
    </citation>
    <scope>NUCLEOTIDE SEQUENCE [LARGE SCALE GENOMIC DNA]</scope>
    <source>
        <strain evidence="6">ATCC BAA-1197 / DSM 17291 / Cas60314</strain>
    </source>
</reference>
<dbReference type="InterPro" id="IPR016143">
    <property type="entry name" value="Citrate_synth-like_sm_a-sub"/>
</dbReference>
<sequence length="238" mass="26163">MVVRSSEPTYVAPNRLVLDGEDITSWIERASPAELWFRMIQGRAPQPVEVRVFNAILCAMADHGSTPPSTQAARLVASTGSGVHCALAAGMMAFGEHHAGAIEKAMGFFEEINQSGRKPSEVVMEILAERRKIPGFGHRYHTKDPRVEPLVRLGKNLPNTTFLEMFLEMERALRNLKGINGNIDGVSGALLLDMGFVKEAGRAVFFAGRLPGMVSWIIKEIYSGYFKPYKLCLDAKGA</sequence>
<evidence type="ECO:0000313" key="6">
    <source>
        <dbReference type="Proteomes" id="UP000005868"/>
    </source>
</evidence>
<comment type="similarity">
    <text evidence="2">Belongs to the citrate synthase family.</text>
</comment>
<dbReference type="GO" id="GO:0036440">
    <property type="term" value="F:citrate synthase activity"/>
    <property type="evidence" value="ECO:0007669"/>
    <property type="project" value="UniProtKB-EC"/>
</dbReference>
<evidence type="ECO:0000313" key="5">
    <source>
        <dbReference type="EMBL" id="AER65990.1"/>
    </source>
</evidence>
<dbReference type="UniPathway" id="UPA00223"/>
<dbReference type="HOGENOM" id="CLU_070533_2_0_0"/>
<organism evidence="5 6">
    <name type="scientific">Thermovirga lienii (strain ATCC BAA-1197 / DSM 17291 / Cas60314)</name>
    <dbReference type="NCBI Taxonomy" id="580340"/>
    <lineage>
        <taxon>Bacteria</taxon>
        <taxon>Thermotogati</taxon>
        <taxon>Synergistota</taxon>
        <taxon>Synergistia</taxon>
        <taxon>Synergistales</taxon>
        <taxon>Thermovirgaceae</taxon>
        <taxon>Thermovirga</taxon>
    </lineage>
</organism>
<reference evidence="6" key="1">
    <citation type="submission" date="2011-10" db="EMBL/GenBank/DDBJ databases">
        <title>The complete genome of chromosome of Thermovirga lienii DSM 17291.</title>
        <authorList>
            <consortium name="US DOE Joint Genome Institute (JGI-PGF)"/>
            <person name="Lucas S."/>
            <person name="Copeland A."/>
            <person name="Lapidus A."/>
            <person name="Glavina del Rio T."/>
            <person name="Dalin E."/>
            <person name="Tice H."/>
            <person name="Bruce D."/>
            <person name="Goodwin L."/>
            <person name="Pitluck S."/>
            <person name="Peters L."/>
            <person name="Mikhailova N."/>
            <person name="Saunders E."/>
            <person name="Kyrpides N."/>
            <person name="Mavromatis K."/>
            <person name="Ivanova N."/>
            <person name="Last F.I."/>
            <person name="Brettin T."/>
            <person name="Detter J.C."/>
            <person name="Han C."/>
            <person name="Larimer F."/>
            <person name="Land M."/>
            <person name="Hauser L."/>
            <person name="Markowitz V."/>
            <person name="Cheng J.-F."/>
            <person name="Hugenholtz P."/>
            <person name="Woyke T."/>
            <person name="Wu D."/>
            <person name="Spring S."/>
            <person name="Schroeder M."/>
            <person name="Brambilla E.-M."/>
            <person name="Klenk H.-P."/>
            <person name="Eisen J.A."/>
        </authorList>
    </citation>
    <scope>NUCLEOTIDE SEQUENCE [LARGE SCALE GENOMIC DNA]</scope>
    <source>
        <strain evidence="6">ATCC BAA-1197 / DSM 17291 / Cas60314</strain>
    </source>
</reference>
<dbReference type="Proteomes" id="UP000005868">
    <property type="component" value="Chromosome"/>
</dbReference>
<evidence type="ECO:0000256" key="3">
    <source>
        <dbReference type="ARBA" id="ARBA00012972"/>
    </source>
</evidence>
<evidence type="ECO:0000256" key="1">
    <source>
        <dbReference type="ARBA" id="ARBA00005163"/>
    </source>
</evidence>
<dbReference type="CDD" id="cd06100">
    <property type="entry name" value="CCL_ACL-C"/>
    <property type="match status" value="1"/>
</dbReference>
<dbReference type="InterPro" id="IPR002020">
    <property type="entry name" value="Citrate_synthase"/>
</dbReference>